<protein>
    <recommendedName>
        <fullName evidence="1">diguanylate cyclase</fullName>
        <ecNumber evidence="1">2.7.7.65</ecNumber>
    </recommendedName>
</protein>
<dbReference type="PANTHER" id="PTHR45138">
    <property type="entry name" value="REGULATORY COMPONENTS OF SENSORY TRANSDUCTION SYSTEM"/>
    <property type="match status" value="1"/>
</dbReference>
<proteinExistence type="predicted"/>
<comment type="catalytic activity">
    <reaction evidence="2">
        <text>2 GTP = 3',3'-c-di-GMP + 2 diphosphate</text>
        <dbReference type="Rhea" id="RHEA:24898"/>
        <dbReference type="ChEBI" id="CHEBI:33019"/>
        <dbReference type="ChEBI" id="CHEBI:37565"/>
        <dbReference type="ChEBI" id="CHEBI:58805"/>
        <dbReference type="EC" id="2.7.7.65"/>
    </reaction>
</comment>
<dbReference type="PANTHER" id="PTHR45138:SF9">
    <property type="entry name" value="DIGUANYLATE CYCLASE DGCM-RELATED"/>
    <property type="match status" value="1"/>
</dbReference>
<dbReference type="EMBL" id="JACHXU010000006">
    <property type="protein sequence ID" value="MBB3206499.1"/>
    <property type="molecule type" value="Genomic_DNA"/>
</dbReference>
<dbReference type="SMART" id="SM00267">
    <property type="entry name" value="GGDEF"/>
    <property type="match status" value="1"/>
</dbReference>
<evidence type="ECO:0000313" key="4">
    <source>
        <dbReference type="EMBL" id="MBB3206499.1"/>
    </source>
</evidence>
<evidence type="ECO:0000259" key="3">
    <source>
        <dbReference type="PROSITE" id="PS50887"/>
    </source>
</evidence>
<evidence type="ECO:0000256" key="2">
    <source>
        <dbReference type="ARBA" id="ARBA00034247"/>
    </source>
</evidence>
<keyword evidence="5" id="KW-1185">Reference proteome</keyword>
<dbReference type="InterPro" id="IPR000160">
    <property type="entry name" value="GGDEF_dom"/>
</dbReference>
<dbReference type="FunFam" id="3.30.70.270:FF:000001">
    <property type="entry name" value="Diguanylate cyclase domain protein"/>
    <property type="match status" value="1"/>
</dbReference>
<dbReference type="Gene3D" id="3.30.70.270">
    <property type="match status" value="1"/>
</dbReference>
<gene>
    <name evidence="4" type="ORF">FHS27_002308</name>
</gene>
<dbReference type="InterPro" id="IPR050469">
    <property type="entry name" value="Diguanylate_Cyclase"/>
</dbReference>
<dbReference type="Pfam" id="PF00990">
    <property type="entry name" value="GGDEF"/>
    <property type="match status" value="1"/>
</dbReference>
<feature type="domain" description="GGDEF" evidence="3">
    <location>
        <begin position="17"/>
        <end position="150"/>
    </location>
</feature>
<evidence type="ECO:0000256" key="1">
    <source>
        <dbReference type="ARBA" id="ARBA00012528"/>
    </source>
</evidence>
<name>A0A7W5H5J4_9BACT</name>
<accession>A0A7W5H5J4</accession>
<dbReference type="InterPro" id="IPR043128">
    <property type="entry name" value="Rev_trsase/Diguanyl_cyclase"/>
</dbReference>
<dbReference type="NCBIfam" id="TIGR00254">
    <property type="entry name" value="GGDEF"/>
    <property type="match status" value="1"/>
</dbReference>
<evidence type="ECO:0000313" key="5">
    <source>
        <dbReference type="Proteomes" id="UP000536179"/>
    </source>
</evidence>
<dbReference type="AlphaFoldDB" id="A0A7W5H5J4"/>
<comment type="caution">
    <text evidence="4">The sequence shown here is derived from an EMBL/GenBank/DDBJ whole genome shotgun (WGS) entry which is preliminary data.</text>
</comment>
<dbReference type="CDD" id="cd01949">
    <property type="entry name" value="GGDEF"/>
    <property type="match status" value="1"/>
</dbReference>
<dbReference type="GO" id="GO:0052621">
    <property type="term" value="F:diguanylate cyclase activity"/>
    <property type="evidence" value="ECO:0007669"/>
    <property type="project" value="UniProtKB-EC"/>
</dbReference>
<reference evidence="4 5" key="1">
    <citation type="submission" date="2020-08" db="EMBL/GenBank/DDBJ databases">
        <title>Genomic Encyclopedia of Type Strains, Phase III (KMG-III): the genomes of soil and plant-associated and newly described type strains.</title>
        <authorList>
            <person name="Whitman W."/>
        </authorList>
    </citation>
    <scope>NUCLEOTIDE SEQUENCE [LARGE SCALE GENOMIC DNA]</scope>
    <source>
        <strain evidence="4 5">CECT 8075</strain>
    </source>
</reference>
<dbReference type="Proteomes" id="UP000536179">
    <property type="component" value="Unassembled WGS sequence"/>
</dbReference>
<sequence>MISEFERHWVDSCLSNSPLSCIILDVDYFKKINDQLGHVIGDKVLRRIANRIRSHARPGDCVARYGGEEFCVILVDADEDVAQAWAEQVRAELADWTFQLGDQQIGVTASFGAAQRNARTTTIEQLINAADHALLNAKETGRNRVVTSRSLKAKQGVYVTKSIVNFDALTVCPVI</sequence>
<organism evidence="4 5">
    <name type="scientific">Aporhodopirellula rubra</name>
    <dbReference type="NCBI Taxonomy" id="980271"/>
    <lineage>
        <taxon>Bacteria</taxon>
        <taxon>Pseudomonadati</taxon>
        <taxon>Planctomycetota</taxon>
        <taxon>Planctomycetia</taxon>
        <taxon>Pirellulales</taxon>
        <taxon>Pirellulaceae</taxon>
        <taxon>Aporhodopirellula</taxon>
    </lineage>
</organism>
<dbReference type="InterPro" id="IPR029787">
    <property type="entry name" value="Nucleotide_cyclase"/>
</dbReference>
<dbReference type="SUPFAM" id="SSF55073">
    <property type="entry name" value="Nucleotide cyclase"/>
    <property type="match status" value="1"/>
</dbReference>
<dbReference type="EC" id="2.7.7.65" evidence="1"/>
<dbReference type="PROSITE" id="PS50887">
    <property type="entry name" value="GGDEF"/>
    <property type="match status" value="1"/>
</dbReference>